<evidence type="ECO:0000256" key="5">
    <source>
        <dbReference type="ARBA" id="ARBA00023128"/>
    </source>
</evidence>
<keyword evidence="6 7" id="KW-0687">Ribonucleoprotein</keyword>
<keyword evidence="4 7" id="KW-0689">Ribosomal protein</keyword>
<evidence type="ECO:0000256" key="4">
    <source>
        <dbReference type="ARBA" id="ARBA00022980"/>
    </source>
</evidence>
<dbReference type="PROSITE" id="PS00828">
    <property type="entry name" value="RIBOSOMAL_L36"/>
    <property type="match status" value="1"/>
</dbReference>
<dbReference type="Pfam" id="PF00444">
    <property type="entry name" value="Ribosomal_L36"/>
    <property type="match status" value="1"/>
</dbReference>
<evidence type="ECO:0000256" key="1">
    <source>
        <dbReference type="ARBA" id="ARBA00004173"/>
    </source>
</evidence>
<dbReference type="InterPro" id="IPR035977">
    <property type="entry name" value="Ribosomal_bL36_sp"/>
</dbReference>
<protein>
    <recommendedName>
        <fullName evidence="7">Ribosomal protein</fullName>
    </recommendedName>
</protein>
<accession>A0ABQ8ETN7</accession>
<keyword evidence="9" id="KW-1185">Reference proteome</keyword>
<dbReference type="HAMAP" id="MF_00251">
    <property type="entry name" value="Ribosomal_bL36"/>
    <property type="match status" value="1"/>
</dbReference>
<organism evidence="8 9">
    <name type="scientific">Batrachochytrium salamandrivorans</name>
    <dbReference type="NCBI Taxonomy" id="1357716"/>
    <lineage>
        <taxon>Eukaryota</taxon>
        <taxon>Fungi</taxon>
        <taxon>Fungi incertae sedis</taxon>
        <taxon>Chytridiomycota</taxon>
        <taxon>Chytridiomycota incertae sedis</taxon>
        <taxon>Chytridiomycetes</taxon>
        <taxon>Rhizophydiales</taxon>
        <taxon>Rhizophydiales incertae sedis</taxon>
        <taxon>Batrachochytrium</taxon>
    </lineage>
</organism>
<comment type="subcellular location">
    <subcellularLocation>
        <location evidence="1">Mitochondrion</location>
    </subcellularLocation>
</comment>
<dbReference type="PANTHER" id="PTHR46909:SF1">
    <property type="entry name" value="LARGE RIBOSOMAL SUBUNIT PROTEIN BL36M"/>
    <property type="match status" value="1"/>
</dbReference>
<dbReference type="InterPro" id="IPR000473">
    <property type="entry name" value="Ribosomal_bL36"/>
</dbReference>
<name>A0ABQ8ETN7_9FUNG</name>
<dbReference type="EMBL" id="JAFCIX010000573">
    <property type="protein sequence ID" value="KAH6586455.1"/>
    <property type="molecule type" value="Genomic_DNA"/>
</dbReference>
<dbReference type="NCBIfam" id="TIGR01022">
    <property type="entry name" value="rpmJ_bact"/>
    <property type="match status" value="1"/>
</dbReference>
<dbReference type="Proteomes" id="UP001648503">
    <property type="component" value="Unassembled WGS sequence"/>
</dbReference>
<comment type="similarity">
    <text evidence="2 7">Belongs to the bacterial ribosomal protein bL36 family.</text>
</comment>
<reference evidence="8 9" key="1">
    <citation type="submission" date="2021-02" db="EMBL/GenBank/DDBJ databases">
        <title>Variation within the Batrachochytrium salamandrivorans European outbreak.</title>
        <authorList>
            <person name="Kelly M."/>
            <person name="Pasmans F."/>
            <person name="Shea T.P."/>
            <person name="Munoz J.F."/>
            <person name="Carranza S."/>
            <person name="Cuomo C.A."/>
            <person name="Martel A."/>
        </authorList>
    </citation>
    <scope>NUCLEOTIDE SEQUENCE [LARGE SCALE GENOMIC DNA]</scope>
    <source>
        <strain evidence="8 9">AMFP18/2</strain>
    </source>
</reference>
<proteinExistence type="inferred from homology"/>
<gene>
    <name evidence="8" type="ORF">BASA50_000410</name>
</gene>
<evidence type="ECO:0000313" key="9">
    <source>
        <dbReference type="Proteomes" id="UP001648503"/>
    </source>
</evidence>
<keyword evidence="5" id="KW-0496">Mitochondrion</keyword>
<dbReference type="InterPro" id="IPR052143">
    <property type="entry name" value="Mitoribosomal_bL36m"/>
</dbReference>
<sequence>MFWPKTCSQVRAATAATAAVIKNNSLAASTLLRARPATQLLPIFSSIGASSIHTSSTLSSTPTQATAGHSGSCLCCRPTSALSTPQASLQQSSTRSYKVKTALKKRCEHCYFVVRKGKLRVLCPENGKHKQRQP</sequence>
<evidence type="ECO:0000256" key="7">
    <source>
        <dbReference type="RuleBase" id="RU000570"/>
    </source>
</evidence>
<evidence type="ECO:0000313" key="8">
    <source>
        <dbReference type="EMBL" id="KAH6586455.1"/>
    </source>
</evidence>
<dbReference type="SUPFAM" id="SSF57840">
    <property type="entry name" value="Ribosomal protein L36"/>
    <property type="match status" value="1"/>
</dbReference>
<keyword evidence="3" id="KW-0809">Transit peptide</keyword>
<evidence type="ECO:0000256" key="3">
    <source>
        <dbReference type="ARBA" id="ARBA00022946"/>
    </source>
</evidence>
<evidence type="ECO:0000256" key="2">
    <source>
        <dbReference type="ARBA" id="ARBA00007645"/>
    </source>
</evidence>
<dbReference type="PANTHER" id="PTHR46909">
    <property type="entry name" value="39S RIBOSOMAL PROTEIN L36, MITOCHONDRIAL"/>
    <property type="match status" value="1"/>
</dbReference>
<evidence type="ECO:0000256" key="6">
    <source>
        <dbReference type="ARBA" id="ARBA00023274"/>
    </source>
</evidence>
<comment type="caution">
    <text evidence="8">The sequence shown here is derived from an EMBL/GenBank/DDBJ whole genome shotgun (WGS) entry which is preliminary data.</text>
</comment>